<name>A0AAV7SLS3_PLEWA</name>
<protein>
    <submittedName>
        <fullName evidence="2">Uncharacterized protein</fullName>
    </submittedName>
</protein>
<dbReference type="AlphaFoldDB" id="A0AAV7SLS3"/>
<dbReference type="Proteomes" id="UP001066276">
    <property type="component" value="Chromosome 4_2"/>
</dbReference>
<evidence type="ECO:0000256" key="1">
    <source>
        <dbReference type="SAM" id="MobiDB-lite"/>
    </source>
</evidence>
<proteinExistence type="predicted"/>
<accession>A0AAV7SLS3</accession>
<feature type="compositionally biased region" description="Basic and acidic residues" evidence="1">
    <location>
        <begin position="1"/>
        <end position="32"/>
    </location>
</feature>
<evidence type="ECO:0000313" key="3">
    <source>
        <dbReference type="Proteomes" id="UP001066276"/>
    </source>
</evidence>
<reference evidence="2" key="1">
    <citation type="journal article" date="2022" name="bioRxiv">
        <title>Sequencing and chromosome-scale assembly of the giantPleurodeles waltlgenome.</title>
        <authorList>
            <person name="Brown T."/>
            <person name="Elewa A."/>
            <person name="Iarovenko S."/>
            <person name="Subramanian E."/>
            <person name="Araus A.J."/>
            <person name="Petzold A."/>
            <person name="Susuki M."/>
            <person name="Suzuki K.-i.T."/>
            <person name="Hayashi T."/>
            <person name="Toyoda A."/>
            <person name="Oliveira C."/>
            <person name="Osipova E."/>
            <person name="Leigh N.D."/>
            <person name="Simon A."/>
            <person name="Yun M.H."/>
        </authorList>
    </citation>
    <scope>NUCLEOTIDE SEQUENCE</scope>
    <source>
        <strain evidence="2">20211129_DDA</strain>
        <tissue evidence="2">Liver</tissue>
    </source>
</reference>
<comment type="caution">
    <text evidence="2">The sequence shown here is derived from an EMBL/GenBank/DDBJ whole genome shotgun (WGS) entry which is preliminary data.</text>
</comment>
<organism evidence="2 3">
    <name type="scientific">Pleurodeles waltl</name>
    <name type="common">Iberian ribbed newt</name>
    <dbReference type="NCBI Taxonomy" id="8319"/>
    <lineage>
        <taxon>Eukaryota</taxon>
        <taxon>Metazoa</taxon>
        <taxon>Chordata</taxon>
        <taxon>Craniata</taxon>
        <taxon>Vertebrata</taxon>
        <taxon>Euteleostomi</taxon>
        <taxon>Amphibia</taxon>
        <taxon>Batrachia</taxon>
        <taxon>Caudata</taxon>
        <taxon>Salamandroidea</taxon>
        <taxon>Salamandridae</taxon>
        <taxon>Pleurodelinae</taxon>
        <taxon>Pleurodeles</taxon>
    </lineage>
</organism>
<sequence length="264" mass="29946">MESHRNVNKDGHLKDLFDKTPVKKADSHKDDPTTMGGIDETTRPGEDAAPVAQSFLEQLLGVLREDFATLKQEIATELKNLRKHVGDSGQRVDSLEQSHKSWEEELDAHRQEQLHLRDMNLAMQYHMVDLDNRSQRSKITCLNTDRCTKRIQLETAVRDLETTHKVTGSLAVQRQLNAACKQLRALDMERAEYALLWAKKKYNASGNKVGLLLAQRLRSQALQQGAAALQPTECILLQQDKQIAAEFTAFYTTLYSAEEINNYA</sequence>
<evidence type="ECO:0000313" key="2">
    <source>
        <dbReference type="EMBL" id="KAJ1165003.1"/>
    </source>
</evidence>
<keyword evidence="3" id="KW-1185">Reference proteome</keyword>
<dbReference type="EMBL" id="JANPWB010000008">
    <property type="protein sequence ID" value="KAJ1165003.1"/>
    <property type="molecule type" value="Genomic_DNA"/>
</dbReference>
<gene>
    <name evidence="2" type="ORF">NDU88_005433</name>
</gene>
<feature type="region of interest" description="Disordered" evidence="1">
    <location>
        <begin position="1"/>
        <end position="46"/>
    </location>
</feature>